<proteinExistence type="predicted"/>
<reference evidence="2" key="2">
    <citation type="submission" date="2020-09" db="EMBL/GenBank/DDBJ databases">
        <authorList>
            <person name="Sun Q."/>
            <person name="Zhou Y."/>
        </authorList>
    </citation>
    <scope>NUCLEOTIDE SEQUENCE</scope>
    <source>
        <strain evidence="2">CGMCC 1.15758</strain>
    </source>
</reference>
<comment type="caution">
    <text evidence="2">The sequence shown here is derived from an EMBL/GenBank/DDBJ whole genome shotgun (WGS) entry which is preliminary data.</text>
</comment>
<keyword evidence="3" id="KW-1185">Reference proteome</keyword>
<dbReference type="AlphaFoldDB" id="A0A8J2Z369"/>
<name>A0A8J2Z369_9GAMM</name>
<dbReference type="PANTHER" id="PTHR43245">
    <property type="entry name" value="BIFUNCTIONAL POLYMYXIN RESISTANCE PROTEIN ARNA"/>
    <property type="match status" value="1"/>
</dbReference>
<reference evidence="2" key="1">
    <citation type="journal article" date="2014" name="Int. J. Syst. Evol. Microbiol.">
        <title>Complete genome sequence of Corynebacterium casei LMG S-19264T (=DSM 44701T), isolated from a smear-ripened cheese.</title>
        <authorList>
            <consortium name="US DOE Joint Genome Institute (JGI-PGF)"/>
            <person name="Walter F."/>
            <person name="Albersmeier A."/>
            <person name="Kalinowski J."/>
            <person name="Ruckert C."/>
        </authorList>
    </citation>
    <scope>NUCLEOTIDE SEQUENCE</scope>
    <source>
        <strain evidence="2">CGMCC 1.15758</strain>
    </source>
</reference>
<gene>
    <name evidence="2" type="ORF">GCM10010995_06820</name>
</gene>
<dbReference type="SUPFAM" id="SSF51735">
    <property type="entry name" value="NAD(P)-binding Rossmann-fold domains"/>
    <property type="match status" value="1"/>
</dbReference>
<dbReference type="InterPro" id="IPR036291">
    <property type="entry name" value="NAD(P)-bd_dom_sf"/>
</dbReference>
<dbReference type="Proteomes" id="UP000636949">
    <property type="component" value="Unassembled WGS sequence"/>
</dbReference>
<dbReference type="InterPro" id="IPR050177">
    <property type="entry name" value="Lipid_A_modif_metabolic_enz"/>
</dbReference>
<sequence length="308" mass="34204">MTIMITGSRGAIGRRLKTALVKSGECVFGYDHGYDPDHVEYGDINDQHLLRDKLCDMKVEGIIHLAAVSRVQLSQSDEQRCFCVNVEGSRNVFNGAYQSQLKPWVIYASTREVYGQQEHFPVKEDASLIPCNVYGQSKLKAEQIAAGYQRAGLSITVMRLSAVYGAIKHYQENKVVTALTRQALLGRDLEINGAHNIFDFIHVDDVIRAIGLAIERCRLQKKGLPPINVCSGIGTSLEQLAQTILGMINSNSRIIRKNADSSFASRFIGCPKLASDLMGWQPLISLEEGIQQFIEMLSSNHHLLKEAV</sequence>
<organism evidence="2 3">
    <name type="scientific">Cysteiniphilum litorale</name>
    <dbReference type="NCBI Taxonomy" id="2056700"/>
    <lineage>
        <taxon>Bacteria</taxon>
        <taxon>Pseudomonadati</taxon>
        <taxon>Pseudomonadota</taxon>
        <taxon>Gammaproteobacteria</taxon>
        <taxon>Thiotrichales</taxon>
        <taxon>Fastidiosibacteraceae</taxon>
        <taxon>Cysteiniphilum</taxon>
    </lineage>
</organism>
<dbReference type="EMBL" id="BMJS01000005">
    <property type="protein sequence ID" value="GGF92299.1"/>
    <property type="molecule type" value="Genomic_DNA"/>
</dbReference>
<accession>A0A8J2Z369</accession>
<dbReference type="Pfam" id="PF01370">
    <property type="entry name" value="Epimerase"/>
    <property type="match status" value="1"/>
</dbReference>
<evidence type="ECO:0000259" key="1">
    <source>
        <dbReference type="Pfam" id="PF01370"/>
    </source>
</evidence>
<feature type="domain" description="NAD-dependent epimerase/dehydratase" evidence="1">
    <location>
        <begin position="3"/>
        <end position="222"/>
    </location>
</feature>
<evidence type="ECO:0000313" key="3">
    <source>
        <dbReference type="Proteomes" id="UP000636949"/>
    </source>
</evidence>
<evidence type="ECO:0000313" key="2">
    <source>
        <dbReference type="EMBL" id="GGF92299.1"/>
    </source>
</evidence>
<protein>
    <submittedName>
        <fullName evidence="2">UDP-glucose 4-epimerase</fullName>
    </submittedName>
</protein>
<dbReference type="InterPro" id="IPR001509">
    <property type="entry name" value="Epimerase_deHydtase"/>
</dbReference>
<dbReference type="Gene3D" id="3.40.50.720">
    <property type="entry name" value="NAD(P)-binding Rossmann-like Domain"/>
    <property type="match status" value="1"/>
</dbReference>